<comment type="caution">
    <text evidence="2">The sequence shown here is derived from an EMBL/GenBank/DDBJ whole genome shotgun (WGS) entry which is preliminary data.</text>
</comment>
<proteinExistence type="predicted"/>
<reference evidence="2 3" key="1">
    <citation type="journal article" date="2018" name="Sci. Data">
        <title>The draft genome sequence of cork oak.</title>
        <authorList>
            <person name="Ramos A.M."/>
            <person name="Usie A."/>
            <person name="Barbosa P."/>
            <person name="Barros P.M."/>
            <person name="Capote T."/>
            <person name="Chaves I."/>
            <person name="Simoes F."/>
            <person name="Abreu I."/>
            <person name="Carrasquinho I."/>
            <person name="Faro C."/>
            <person name="Guimaraes J.B."/>
            <person name="Mendonca D."/>
            <person name="Nobrega F."/>
            <person name="Rodrigues L."/>
            <person name="Saibo N.J.M."/>
            <person name="Varela M.C."/>
            <person name="Egas C."/>
            <person name="Matos J."/>
            <person name="Miguel C.M."/>
            <person name="Oliveira M.M."/>
            <person name="Ricardo C.P."/>
            <person name="Goncalves S."/>
        </authorList>
    </citation>
    <scope>NUCLEOTIDE SEQUENCE [LARGE SCALE GENOMIC DNA]</scope>
    <source>
        <strain evidence="3">cv. HL8</strain>
    </source>
</reference>
<keyword evidence="3" id="KW-1185">Reference proteome</keyword>
<evidence type="ECO:0000313" key="3">
    <source>
        <dbReference type="Proteomes" id="UP000237347"/>
    </source>
</evidence>
<feature type="region of interest" description="Disordered" evidence="1">
    <location>
        <begin position="1"/>
        <end position="20"/>
    </location>
</feature>
<sequence length="112" mass="12403">MDSSSPLSSKYKATDSSDSKQQPLEIVKFVLKIKSAAVLEPGNLKCNPDHDDSSKFIQLLVYLIIGLQCVEFSLMNSAIRCLDSEHEALLKFGEGFSSGTDYFSSWKAEEDC</sequence>
<dbReference type="AlphaFoldDB" id="A0AAW0J529"/>
<evidence type="ECO:0000313" key="2">
    <source>
        <dbReference type="EMBL" id="KAK7821369.1"/>
    </source>
</evidence>
<protein>
    <submittedName>
        <fullName evidence="2">Uncharacterized protein</fullName>
    </submittedName>
</protein>
<evidence type="ECO:0000256" key="1">
    <source>
        <dbReference type="SAM" id="MobiDB-lite"/>
    </source>
</evidence>
<dbReference type="EMBL" id="PKMF04000703">
    <property type="protein sequence ID" value="KAK7821369.1"/>
    <property type="molecule type" value="Genomic_DNA"/>
</dbReference>
<gene>
    <name evidence="2" type="ORF">CFP56_037787</name>
</gene>
<organism evidence="2 3">
    <name type="scientific">Quercus suber</name>
    <name type="common">Cork oak</name>
    <dbReference type="NCBI Taxonomy" id="58331"/>
    <lineage>
        <taxon>Eukaryota</taxon>
        <taxon>Viridiplantae</taxon>
        <taxon>Streptophyta</taxon>
        <taxon>Embryophyta</taxon>
        <taxon>Tracheophyta</taxon>
        <taxon>Spermatophyta</taxon>
        <taxon>Magnoliopsida</taxon>
        <taxon>eudicotyledons</taxon>
        <taxon>Gunneridae</taxon>
        <taxon>Pentapetalae</taxon>
        <taxon>rosids</taxon>
        <taxon>fabids</taxon>
        <taxon>Fagales</taxon>
        <taxon>Fagaceae</taxon>
        <taxon>Quercus</taxon>
    </lineage>
</organism>
<dbReference type="Proteomes" id="UP000237347">
    <property type="component" value="Unassembled WGS sequence"/>
</dbReference>
<accession>A0AAW0J529</accession>
<name>A0AAW0J529_QUESU</name>